<name>A0A1A8ZIE8_9ACTN</name>
<accession>A0A1A8ZIE8</accession>
<dbReference type="Gene3D" id="3.60.21.10">
    <property type="match status" value="1"/>
</dbReference>
<dbReference type="InterPro" id="IPR004843">
    <property type="entry name" value="Calcineurin-like_PHP"/>
</dbReference>
<protein>
    <submittedName>
        <fullName evidence="4">3',5'-cyclic AMP phosphodiesterase CpdA</fullName>
    </submittedName>
</protein>
<evidence type="ECO:0000313" key="5">
    <source>
        <dbReference type="Proteomes" id="UP000198765"/>
    </source>
</evidence>
<evidence type="ECO:0000256" key="1">
    <source>
        <dbReference type="SAM" id="MobiDB-lite"/>
    </source>
</evidence>
<proteinExistence type="predicted"/>
<evidence type="ECO:0000313" key="4">
    <source>
        <dbReference type="EMBL" id="SBT43645.1"/>
    </source>
</evidence>
<gene>
    <name evidence="4" type="ORF">GA0070621_1847</name>
</gene>
<feature type="domain" description="Phosphodiester glycosidase" evidence="3">
    <location>
        <begin position="180"/>
        <end position="357"/>
    </location>
</feature>
<dbReference type="PANTHER" id="PTHR40446:SF2">
    <property type="entry name" value="N-ACETYLGLUCOSAMINE-1-PHOSPHODIESTER ALPHA-N-ACETYLGLUCOSAMINIDASE"/>
    <property type="match status" value="1"/>
</dbReference>
<dbReference type="Pfam" id="PF09992">
    <property type="entry name" value="NAGPA"/>
    <property type="match status" value="1"/>
</dbReference>
<dbReference type="InterPro" id="IPR018711">
    <property type="entry name" value="NAGPA"/>
</dbReference>
<sequence length="1099" mass="115099">MVSAAAPAAADTAWLPVSHRVEELAPGVTLSRDRSYDSGGFVDSFLLTTDLKGPTKPKLLAESVSGAMVPTELADAARAVAGTNGDFFAINGTNAPIGGAVQDGELIKADRSGGTMVGLDADGVGQITDMFLEGTATVGTRTFALGGLNSNGVPANSAVLYTPKWGPGDRGYVSSSGAVVELVIRQGTVTEVRRAKTAEPVPSDGYVLLAAGSLADQLAGTAPGTPVTVDHHARSDAPNPYSLALGAHLVILRDGVTQPINPGDTNNPALKPRTAVGWTADGKLLVYVADGSSSRSRGLTAFELADRMKAVGAVDAVMLDGGGSTQLVTRRHGDSGVSVTNVPSDGTQRPVPNGIGLIPPKGSGELHGIDVRLRSDRVFPGLSRDVAAAGYDETYGPAPLTNVKWQSVPGSLVKPDAQRGLRGFHSGSGKLVARSGGIRQEVDLRVLGDLDQLEADVQALALEPGDHRDVTVTGVDAEGFRAPIEPRDITFDYDRSVLDVSAQPNGTVRINGLDAASGSGTIVTATVQGHVLRIPVTIGLSDVRLSSLADATQWSSAAVLARAGVASVDTSDRPGAAPGERGLRLSYDFTNQAAGTSAAYAVAKTPLLIPDGAQRLALWIKGDGHKHWMRATMAAQGSTNVPFTFATEVDWTGWRRVEGAIPTGFSAPITLSRIYVVETDTNKRDVGQLDLALLDARVGVALDVPDVPDQPDPAVLEQTDGQAGDGRRGWRFAVLSDTHINADGGTTSYAYTQTGRALDEIVAAEPDFVLLSGDGVDSNRPQDFALFQRLLSEHLPEDIPLYWAVGNHESGATATGTLNQFTASTGRPTRQVFDHAGTRFILLNTTLASLRLSDWSQVPWLRAQLDAARTDPSISSVVVSAHHPVLDPTGTGSSQLSDPYEAELLEQWLAEFRASSGKQVALVTGHAHTAHVRRADGVLEFNAPVVGKVPYGDAGHGGFAAWSLVTVDPSRATVDPDRIDPRGFGWFQADVRPVLTRVELHAPEQVAVGATARVTADAIDEGQNGRNVPLRYPMSVTWAGDPNLAVVEDDRALSQALRSPKVVAVLDIRSGTLTGVHRGTVRIAVRAGAMGATATVTVT</sequence>
<dbReference type="Proteomes" id="UP000198765">
    <property type="component" value="Chromosome I"/>
</dbReference>
<dbReference type="Pfam" id="PF00149">
    <property type="entry name" value="Metallophos"/>
    <property type="match status" value="1"/>
</dbReference>
<dbReference type="AlphaFoldDB" id="A0A1A8ZIE8"/>
<feature type="compositionally biased region" description="Polar residues" evidence="1">
    <location>
        <begin position="337"/>
        <end position="347"/>
    </location>
</feature>
<dbReference type="GO" id="GO:0016787">
    <property type="term" value="F:hydrolase activity"/>
    <property type="evidence" value="ECO:0007669"/>
    <property type="project" value="InterPro"/>
</dbReference>
<dbReference type="InterPro" id="IPR029052">
    <property type="entry name" value="Metallo-depent_PP-like"/>
</dbReference>
<keyword evidence="5" id="KW-1185">Reference proteome</keyword>
<dbReference type="SUPFAM" id="SSF56300">
    <property type="entry name" value="Metallo-dependent phosphatases"/>
    <property type="match status" value="1"/>
</dbReference>
<dbReference type="PANTHER" id="PTHR40446">
    <property type="entry name" value="N-ACETYLGLUCOSAMINE-1-PHOSPHODIESTER ALPHA-N-ACETYLGLUCOSAMINIDASE"/>
    <property type="match status" value="1"/>
</dbReference>
<evidence type="ECO:0000259" key="2">
    <source>
        <dbReference type="Pfam" id="PF00149"/>
    </source>
</evidence>
<organism evidence="4 5">
    <name type="scientific">Micromonospora narathiwatensis</name>
    <dbReference type="NCBI Taxonomy" id="299146"/>
    <lineage>
        <taxon>Bacteria</taxon>
        <taxon>Bacillati</taxon>
        <taxon>Actinomycetota</taxon>
        <taxon>Actinomycetes</taxon>
        <taxon>Micromonosporales</taxon>
        <taxon>Micromonosporaceae</taxon>
        <taxon>Micromonospora</taxon>
    </lineage>
</organism>
<evidence type="ECO:0000259" key="3">
    <source>
        <dbReference type="Pfam" id="PF09992"/>
    </source>
</evidence>
<feature type="region of interest" description="Disordered" evidence="1">
    <location>
        <begin position="331"/>
        <end position="360"/>
    </location>
</feature>
<dbReference type="PATRIC" id="fig|299146.4.peg.1905"/>
<dbReference type="EMBL" id="LT594324">
    <property type="protein sequence ID" value="SBT43645.1"/>
    <property type="molecule type" value="Genomic_DNA"/>
</dbReference>
<feature type="domain" description="Calcineurin-like phosphoesterase" evidence="2">
    <location>
        <begin position="731"/>
        <end position="929"/>
    </location>
</feature>
<reference evidence="4 5" key="1">
    <citation type="submission" date="2016-06" db="EMBL/GenBank/DDBJ databases">
        <authorList>
            <person name="Kjaerup R.B."/>
            <person name="Dalgaard T.S."/>
            <person name="Juul-Madsen H.R."/>
        </authorList>
    </citation>
    <scope>NUCLEOTIDE SEQUENCE [LARGE SCALE GENOMIC DNA]</scope>
    <source>
        <strain evidence="4 5">DSM 45248</strain>
    </source>
</reference>